<keyword evidence="1" id="KW-0732">Signal</keyword>
<evidence type="ECO:0000256" key="1">
    <source>
        <dbReference type="SAM" id="SignalP"/>
    </source>
</evidence>
<dbReference type="Proteomes" id="UP000297245">
    <property type="component" value="Unassembled WGS sequence"/>
</dbReference>
<name>A0A4S8L7I1_DENBC</name>
<reference evidence="2 3" key="1">
    <citation type="journal article" date="2019" name="Nat. Ecol. Evol.">
        <title>Megaphylogeny resolves global patterns of mushroom evolution.</title>
        <authorList>
            <person name="Varga T."/>
            <person name="Krizsan K."/>
            <person name="Foldi C."/>
            <person name="Dima B."/>
            <person name="Sanchez-Garcia M."/>
            <person name="Sanchez-Ramirez S."/>
            <person name="Szollosi G.J."/>
            <person name="Szarkandi J.G."/>
            <person name="Papp V."/>
            <person name="Albert L."/>
            <person name="Andreopoulos W."/>
            <person name="Angelini C."/>
            <person name="Antonin V."/>
            <person name="Barry K.W."/>
            <person name="Bougher N.L."/>
            <person name="Buchanan P."/>
            <person name="Buyck B."/>
            <person name="Bense V."/>
            <person name="Catcheside P."/>
            <person name="Chovatia M."/>
            <person name="Cooper J."/>
            <person name="Damon W."/>
            <person name="Desjardin D."/>
            <person name="Finy P."/>
            <person name="Geml J."/>
            <person name="Haridas S."/>
            <person name="Hughes K."/>
            <person name="Justo A."/>
            <person name="Karasinski D."/>
            <person name="Kautmanova I."/>
            <person name="Kiss B."/>
            <person name="Kocsube S."/>
            <person name="Kotiranta H."/>
            <person name="LaButti K.M."/>
            <person name="Lechner B.E."/>
            <person name="Liimatainen K."/>
            <person name="Lipzen A."/>
            <person name="Lukacs Z."/>
            <person name="Mihaltcheva S."/>
            <person name="Morgado L.N."/>
            <person name="Niskanen T."/>
            <person name="Noordeloos M.E."/>
            <person name="Ohm R.A."/>
            <person name="Ortiz-Santana B."/>
            <person name="Ovrebo C."/>
            <person name="Racz N."/>
            <person name="Riley R."/>
            <person name="Savchenko A."/>
            <person name="Shiryaev A."/>
            <person name="Soop K."/>
            <person name="Spirin V."/>
            <person name="Szebenyi C."/>
            <person name="Tomsovsky M."/>
            <person name="Tulloss R.E."/>
            <person name="Uehling J."/>
            <person name="Grigoriev I.V."/>
            <person name="Vagvolgyi C."/>
            <person name="Papp T."/>
            <person name="Martin F.M."/>
            <person name="Miettinen O."/>
            <person name="Hibbett D.S."/>
            <person name="Nagy L.G."/>
        </authorList>
    </citation>
    <scope>NUCLEOTIDE SEQUENCE [LARGE SCALE GENOMIC DNA]</scope>
    <source>
        <strain evidence="2 3">CBS 962.96</strain>
    </source>
</reference>
<dbReference type="Gene3D" id="2.130.10.80">
    <property type="entry name" value="Galactose oxidase/kelch, beta-propeller"/>
    <property type="match status" value="1"/>
</dbReference>
<dbReference type="InterPro" id="IPR037293">
    <property type="entry name" value="Gal_Oxidase_central_sf"/>
</dbReference>
<evidence type="ECO:0000313" key="3">
    <source>
        <dbReference type="Proteomes" id="UP000297245"/>
    </source>
</evidence>
<dbReference type="OrthoDB" id="3011541at2759"/>
<sequence>MKLSPAFRFVLPGVILGTFTAGQFAPGEWSLVQDGLSGVSALELAIVSETTALIFDKVEHNPLQTNGHVAWAAELDLVTKTVRPLNPTSNTWCGTGSFLSNGTMIWKWLEKKGLFVYRKFELHLNR</sequence>
<dbReference type="AlphaFoldDB" id="A0A4S8L7I1"/>
<organism evidence="2 3">
    <name type="scientific">Dendrothele bispora (strain CBS 962.96)</name>
    <dbReference type="NCBI Taxonomy" id="1314807"/>
    <lineage>
        <taxon>Eukaryota</taxon>
        <taxon>Fungi</taxon>
        <taxon>Dikarya</taxon>
        <taxon>Basidiomycota</taxon>
        <taxon>Agaricomycotina</taxon>
        <taxon>Agaricomycetes</taxon>
        <taxon>Agaricomycetidae</taxon>
        <taxon>Agaricales</taxon>
        <taxon>Agaricales incertae sedis</taxon>
        <taxon>Dendrothele</taxon>
    </lineage>
</organism>
<accession>A0A4S8L7I1</accession>
<feature type="chain" id="PRO_5020243619" evidence="1">
    <location>
        <begin position="22"/>
        <end position="126"/>
    </location>
</feature>
<protein>
    <submittedName>
        <fullName evidence="2">Uncharacterized protein</fullName>
    </submittedName>
</protein>
<dbReference type="EMBL" id="ML179597">
    <property type="protein sequence ID" value="THU84470.1"/>
    <property type="molecule type" value="Genomic_DNA"/>
</dbReference>
<gene>
    <name evidence="2" type="ORF">K435DRAFT_806657</name>
</gene>
<proteinExistence type="predicted"/>
<feature type="signal peptide" evidence="1">
    <location>
        <begin position="1"/>
        <end position="21"/>
    </location>
</feature>
<evidence type="ECO:0000313" key="2">
    <source>
        <dbReference type="EMBL" id="THU84470.1"/>
    </source>
</evidence>
<keyword evidence="3" id="KW-1185">Reference proteome</keyword>